<protein>
    <submittedName>
        <fullName evidence="1">Uncharacterized protein</fullName>
    </submittedName>
</protein>
<dbReference type="Proteomes" id="UP000599074">
    <property type="component" value="Unassembled WGS sequence"/>
</dbReference>
<evidence type="ECO:0000313" key="2">
    <source>
        <dbReference type="Proteomes" id="UP000599074"/>
    </source>
</evidence>
<accession>A0A8J3X4I3</accession>
<gene>
    <name evidence="1" type="ORF">Pme01_34350</name>
</gene>
<dbReference type="EMBL" id="BOON01000031">
    <property type="protein sequence ID" value="GII23838.1"/>
    <property type="molecule type" value="Genomic_DNA"/>
</dbReference>
<dbReference type="RefSeq" id="WP_168114165.1">
    <property type="nucleotide sequence ID" value="NZ_BOON01000031.1"/>
</dbReference>
<keyword evidence="2" id="KW-1185">Reference proteome</keyword>
<sequence length="148" mass="16624">MGMDIDDQYEWDADQHLAAYGLRVAVDQVPIVRDVLIRETRHEADIYGGMGTVPGNTQLMRICAIQLWHAGAVEDALLVHRARRTSMDATGAVDAELMLGAGVARTKEYLATLCTDEAREILDEIAWVEESYDAERYAAFLDKYYRIA</sequence>
<name>A0A8J3X4I3_9ACTN</name>
<evidence type="ECO:0000313" key="1">
    <source>
        <dbReference type="EMBL" id="GII23838.1"/>
    </source>
</evidence>
<reference evidence="1" key="1">
    <citation type="submission" date="2021-01" db="EMBL/GenBank/DDBJ databases">
        <title>Whole genome shotgun sequence of Planosporangium mesophilum NBRC 109066.</title>
        <authorList>
            <person name="Komaki H."/>
            <person name="Tamura T."/>
        </authorList>
    </citation>
    <scope>NUCLEOTIDE SEQUENCE</scope>
    <source>
        <strain evidence="1">NBRC 109066</strain>
    </source>
</reference>
<proteinExistence type="predicted"/>
<comment type="caution">
    <text evidence="1">The sequence shown here is derived from an EMBL/GenBank/DDBJ whole genome shotgun (WGS) entry which is preliminary data.</text>
</comment>
<organism evidence="1 2">
    <name type="scientific">Planosporangium mesophilum</name>
    <dbReference type="NCBI Taxonomy" id="689768"/>
    <lineage>
        <taxon>Bacteria</taxon>
        <taxon>Bacillati</taxon>
        <taxon>Actinomycetota</taxon>
        <taxon>Actinomycetes</taxon>
        <taxon>Micromonosporales</taxon>
        <taxon>Micromonosporaceae</taxon>
        <taxon>Planosporangium</taxon>
    </lineage>
</organism>
<dbReference type="AlphaFoldDB" id="A0A8J3X4I3"/>